<accession>X8JI07</accession>
<dbReference type="Proteomes" id="UP000030108">
    <property type="component" value="Unassembled WGS sequence"/>
</dbReference>
<dbReference type="FunFam" id="3.30.70.360:FF:000004">
    <property type="entry name" value="Peptidase M20 domain-containing protein 2"/>
    <property type="match status" value="1"/>
</dbReference>
<dbReference type="PANTHER" id="PTHR30575:SF0">
    <property type="entry name" value="XAA-ARG DIPEPTIDASE"/>
    <property type="match status" value="1"/>
</dbReference>
<dbReference type="GO" id="GO:0016805">
    <property type="term" value="F:dipeptidase activity"/>
    <property type="evidence" value="ECO:0007669"/>
    <property type="project" value="TreeGrafter"/>
</dbReference>
<gene>
    <name evidence="2" type="ORF">RSOL_424340</name>
</gene>
<dbReference type="InterPro" id="IPR011650">
    <property type="entry name" value="Peptidase_M20_dimer"/>
</dbReference>
<evidence type="ECO:0000313" key="3">
    <source>
        <dbReference type="Proteomes" id="UP000030108"/>
    </source>
</evidence>
<name>X8JI07_9AGAM</name>
<evidence type="ECO:0000259" key="1">
    <source>
        <dbReference type="Pfam" id="PF07687"/>
    </source>
</evidence>
<feature type="domain" description="Peptidase M20 dimerisation" evidence="1">
    <location>
        <begin position="117"/>
        <end position="210"/>
    </location>
</feature>
<sequence>MTTIPSQYKPFFDLVDAIHVQGENARYLAISGIALLIYDWFESSVAYYVDRCGLDTQRFVCTGALYPFDVSMQFATPAKNYGVIVLLVIVCNYTELGLSSPGTDRAVETSPSLALQTFEVEYFGKGAHAGAQPWEGRNALDAVFVAYAAISALRQQIHPSARVHGIIEGRDWASNVIPDYAKMRYTVRAPSWDEVVALRARVDKCFEAGAHATACTMTVTTKEHIKDIQIDELLSNELRAIMASRYNHPFLPRASYGASTDFILAVDLPESLVGWLRKKPKMTHGA</sequence>
<proteinExistence type="predicted"/>
<dbReference type="Gene3D" id="3.40.630.10">
    <property type="entry name" value="Zn peptidases"/>
    <property type="match status" value="1"/>
</dbReference>
<dbReference type="Gene3D" id="3.30.70.360">
    <property type="match status" value="1"/>
</dbReference>
<dbReference type="AlphaFoldDB" id="X8JI07"/>
<dbReference type="InterPro" id="IPR036264">
    <property type="entry name" value="Bact_exopeptidase_dim_dom"/>
</dbReference>
<dbReference type="SUPFAM" id="SSF55031">
    <property type="entry name" value="Bacterial exopeptidase dimerisation domain"/>
    <property type="match status" value="1"/>
</dbReference>
<evidence type="ECO:0000313" key="2">
    <source>
        <dbReference type="EMBL" id="EUC62618.1"/>
    </source>
</evidence>
<dbReference type="Pfam" id="PF07687">
    <property type="entry name" value="M20_dimer"/>
    <property type="match status" value="1"/>
</dbReference>
<dbReference type="OrthoDB" id="6119954at2759"/>
<protein>
    <submittedName>
        <fullName evidence="2">Peptidase dimerization domain protein</fullName>
    </submittedName>
</protein>
<dbReference type="InterPro" id="IPR052030">
    <property type="entry name" value="Peptidase_M20/M20A_hydrolases"/>
</dbReference>
<dbReference type="PANTHER" id="PTHR30575">
    <property type="entry name" value="PEPTIDASE M20"/>
    <property type="match status" value="1"/>
</dbReference>
<reference evidence="3" key="1">
    <citation type="journal article" date="2014" name="Genome Announc.">
        <title>Draft genome sequence of the plant-pathogenic soil fungus Rhizoctonia solani anastomosis group 3 strain Rhs1AP.</title>
        <authorList>
            <person name="Cubeta M.A."/>
            <person name="Thomas E."/>
            <person name="Dean R.A."/>
            <person name="Jabaji S."/>
            <person name="Neate S.M."/>
            <person name="Tavantzis S."/>
            <person name="Toda T."/>
            <person name="Vilgalys R."/>
            <person name="Bharathan N."/>
            <person name="Fedorova-Abrams N."/>
            <person name="Pakala S.B."/>
            <person name="Pakala S.M."/>
            <person name="Zafar N."/>
            <person name="Joardar V."/>
            <person name="Losada L."/>
            <person name="Nierman W.C."/>
        </authorList>
    </citation>
    <scope>NUCLEOTIDE SEQUENCE [LARGE SCALE GENOMIC DNA]</scope>
    <source>
        <strain evidence="3">AG-3</strain>
    </source>
</reference>
<comment type="caution">
    <text evidence="2">The sequence shown here is derived from an EMBL/GenBank/DDBJ whole genome shotgun (WGS) entry which is preliminary data.</text>
</comment>
<organism evidence="2 3">
    <name type="scientific">Rhizoctonia solani AG-3 Rhs1AP</name>
    <dbReference type="NCBI Taxonomy" id="1086054"/>
    <lineage>
        <taxon>Eukaryota</taxon>
        <taxon>Fungi</taxon>
        <taxon>Dikarya</taxon>
        <taxon>Basidiomycota</taxon>
        <taxon>Agaricomycotina</taxon>
        <taxon>Agaricomycetes</taxon>
        <taxon>Cantharellales</taxon>
        <taxon>Ceratobasidiaceae</taxon>
        <taxon>Rhizoctonia</taxon>
    </lineage>
</organism>
<dbReference type="EMBL" id="JATN01000318">
    <property type="protein sequence ID" value="EUC62618.1"/>
    <property type="molecule type" value="Genomic_DNA"/>
</dbReference>